<dbReference type="SMART" id="SM00220">
    <property type="entry name" value="S_TKc"/>
    <property type="match status" value="1"/>
</dbReference>
<keyword evidence="13" id="KW-0472">Membrane</keyword>
<dbReference type="InterPro" id="IPR008271">
    <property type="entry name" value="Ser/Thr_kinase_AS"/>
</dbReference>
<keyword evidence="4" id="KW-0808">Transferase</keyword>
<comment type="similarity">
    <text evidence="1">Belongs to the protein kinase superfamily. NEK Ser/Thr protein kinase family. NIMA subfamily.</text>
</comment>
<accession>A0A6P1ZIJ7</accession>
<dbReference type="PANTHER" id="PTHR43671">
    <property type="entry name" value="SERINE/THREONINE-PROTEIN KINASE NEK"/>
    <property type="match status" value="1"/>
</dbReference>
<dbReference type="EMBL" id="QMIF01000003">
    <property type="protein sequence ID" value="TVM35037.1"/>
    <property type="molecule type" value="Genomic_DNA"/>
</dbReference>
<name>A0A6P1ZIJ7_9BACT</name>
<feature type="region of interest" description="Disordered" evidence="12">
    <location>
        <begin position="325"/>
        <end position="414"/>
    </location>
</feature>
<dbReference type="InterPro" id="IPR011009">
    <property type="entry name" value="Kinase-like_dom_sf"/>
</dbReference>
<feature type="transmembrane region" description="Helical" evidence="13">
    <location>
        <begin position="454"/>
        <end position="473"/>
    </location>
</feature>
<dbReference type="Gene3D" id="1.10.510.10">
    <property type="entry name" value="Transferase(Phosphotransferase) domain 1"/>
    <property type="match status" value="1"/>
</dbReference>
<dbReference type="AlphaFoldDB" id="A0A6P1ZIJ7"/>
<keyword evidence="13" id="KW-1133">Transmembrane helix</keyword>
<comment type="caution">
    <text evidence="15">The sequence shown here is derived from an EMBL/GenBank/DDBJ whole genome shotgun (WGS) entry which is preliminary data.</text>
</comment>
<evidence type="ECO:0000256" key="5">
    <source>
        <dbReference type="ARBA" id="ARBA00022741"/>
    </source>
</evidence>
<evidence type="ECO:0000256" key="9">
    <source>
        <dbReference type="ARBA" id="ARBA00048679"/>
    </source>
</evidence>
<comment type="catalytic activity">
    <reaction evidence="8">
        <text>L-threonyl-[protein] + ATP = O-phospho-L-threonyl-[protein] + ADP + H(+)</text>
        <dbReference type="Rhea" id="RHEA:46608"/>
        <dbReference type="Rhea" id="RHEA-COMP:11060"/>
        <dbReference type="Rhea" id="RHEA-COMP:11605"/>
        <dbReference type="ChEBI" id="CHEBI:15378"/>
        <dbReference type="ChEBI" id="CHEBI:30013"/>
        <dbReference type="ChEBI" id="CHEBI:30616"/>
        <dbReference type="ChEBI" id="CHEBI:61977"/>
        <dbReference type="ChEBI" id="CHEBI:456216"/>
        <dbReference type="EC" id="2.7.11.1"/>
    </reaction>
</comment>
<feature type="coiled-coil region" evidence="11">
    <location>
        <begin position="58"/>
        <end position="85"/>
    </location>
</feature>
<comment type="catalytic activity">
    <reaction evidence="9">
        <text>L-seryl-[protein] + ATP = O-phospho-L-seryl-[protein] + ADP + H(+)</text>
        <dbReference type="Rhea" id="RHEA:17989"/>
        <dbReference type="Rhea" id="RHEA-COMP:9863"/>
        <dbReference type="Rhea" id="RHEA-COMP:11604"/>
        <dbReference type="ChEBI" id="CHEBI:15378"/>
        <dbReference type="ChEBI" id="CHEBI:29999"/>
        <dbReference type="ChEBI" id="CHEBI:30616"/>
        <dbReference type="ChEBI" id="CHEBI:83421"/>
        <dbReference type="ChEBI" id="CHEBI:456216"/>
        <dbReference type="EC" id="2.7.11.1"/>
    </reaction>
</comment>
<evidence type="ECO:0000256" key="1">
    <source>
        <dbReference type="ARBA" id="ARBA00010886"/>
    </source>
</evidence>
<feature type="transmembrane region" description="Helical" evidence="13">
    <location>
        <begin position="504"/>
        <end position="527"/>
    </location>
</feature>
<dbReference type="InterPro" id="IPR050660">
    <property type="entry name" value="NEK_Ser/Thr_kinase"/>
</dbReference>
<keyword evidence="11" id="KW-0175">Coiled coil</keyword>
<reference evidence="15 16" key="1">
    <citation type="submission" date="2018-06" db="EMBL/GenBank/DDBJ databases">
        <title>Complete genome of Desulfovibrio marinus P48SEP.</title>
        <authorList>
            <person name="Crispim J.S."/>
            <person name="Vidigal P.M.P."/>
            <person name="Silva L.C.F."/>
            <person name="Araujo L.C."/>
            <person name="Laguardia C.N."/>
            <person name="Dias R.S."/>
            <person name="Sousa M.P."/>
            <person name="Paula S.O."/>
            <person name="Silva C."/>
        </authorList>
    </citation>
    <scope>NUCLEOTIDE SEQUENCE [LARGE SCALE GENOMIC DNA]</scope>
    <source>
        <strain evidence="15 16">P48SEP</strain>
    </source>
</reference>
<gene>
    <name evidence="15" type="ORF">DQK91_06445</name>
</gene>
<sequence length="533" mass="58690">MAEKSLFCKTTIWNLLKRNEPLFGGWTVVDFIGAGAFGCVYKLEREDLGQKFTSALKVISLTRRLSRHERSIKQLEDSISQDARELVHLYSLGGHQNIVGWHNHQVFHQKDEESVTALVAVMMDYLPNSLAEEMKKGPIPWRRTIEILSDCLRGLAHIHAKSVIHRDIKPENIFITAEGTAKIGDFGVARRVSETDHAETRVGTPLYIAPEVIKDPFGHGYDFQVDIYSMGMVAYEMLTGRLPFEVECEGNKNCMVKKRLSGGTVRFETDGVPEGVQQAILGALSYDPLTRYSTALEFLESLERAVATGGQESISPLEIVIPYPDDPEAIAGSESAPEAAAPKPQPAAAEKPAPSKPAETPQSKPAASPTGNGQSSFYSEDDEDDEFFKRSKKSRTSSSSTYPPPRQNGAPASIYGDVYGSSDKGRHKVHNIGVSLFIAAVGCALALWVRDNDVSSSAVFIGVYVLAAGYLITMSYRSRVATAAVFFLSLMVYNYVYVGYSFEGILGAVEVFLLFFYIGCIFLSQLIHSYFGR</sequence>
<dbReference type="PROSITE" id="PS00108">
    <property type="entry name" value="PROTEIN_KINASE_ST"/>
    <property type="match status" value="1"/>
</dbReference>
<protein>
    <recommendedName>
        <fullName evidence="2">non-specific serine/threonine protein kinase</fullName>
        <ecNumber evidence="2">2.7.11.1</ecNumber>
    </recommendedName>
</protein>
<feature type="transmembrane region" description="Helical" evidence="13">
    <location>
        <begin position="480"/>
        <end position="498"/>
    </location>
</feature>
<feature type="domain" description="Protein kinase" evidence="14">
    <location>
        <begin position="26"/>
        <end position="306"/>
    </location>
</feature>
<evidence type="ECO:0000256" key="13">
    <source>
        <dbReference type="SAM" id="Phobius"/>
    </source>
</evidence>
<evidence type="ECO:0000313" key="15">
    <source>
        <dbReference type="EMBL" id="TVM35037.1"/>
    </source>
</evidence>
<keyword evidence="5 10" id="KW-0547">Nucleotide-binding</keyword>
<dbReference type="GO" id="GO:0004674">
    <property type="term" value="F:protein serine/threonine kinase activity"/>
    <property type="evidence" value="ECO:0007669"/>
    <property type="project" value="UniProtKB-KW"/>
</dbReference>
<dbReference type="Pfam" id="PF00069">
    <property type="entry name" value="Pkinase"/>
    <property type="match status" value="1"/>
</dbReference>
<feature type="binding site" evidence="10">
    <location>
        <position position="57"/>
    </location>
    <ligand>
        <name>ATP</name>
        <dbReference type="ChEBI" id="CHEBI:30616"/>
    </ligand>
</feature>
<evidence type="ECO:0000256" key="12">
    <source>
        <dbReference type="SAM" id="MobiDB-lite"/>
    </source>
</evidence>
<proteinExistence type="inferred from homology"/>
<dbReference type="CDD" id="cd14014">
    <property type="entry name" value="STKc_PknB_like"/>
    <property type="match status" value="1"/>
</dbReference>
<dbReference type="PANTHER" id="PTHR43671:SF98">
    <property type="entry name" value="SERINE_THREONINE-PROTEIN KINASE NEK11"/>
    <property type="match status" value="1"/>
</dbReference>
<evidence type="ECO:0000256" key="6">
    <source>
        <dbReference type="ARBA" id="ARBA00022777"/>
    </source>
</evidence>
<dbReference type="PROSITE" id="PS50011">
    <property type="entry name" value="PROTEIN_KINASE_DOM"/>
    <property type="match status" value="1"/>
</dbReference>
<keyword evidence="13" id="KW-0812">Transmembrane</keyword>
<dbReference type="InterPro" id="IPR000719">
    <property type="entry name" value="Prot_kinase_dom"/>
</dbReference>
<dbReference type="OrthoDB" id="9779541at2"/>
<evidence type="ECO:0000256" key="11">
    <source>
        <dbReference type="SAM" id="Coils"/>
    </source>
</evidence>
<dbReference type="EC" id="2.7.11.1" evidence="2"/>
<evidence type="ECO:0000256" key="10">
    <source>
        <dbReference type="PROSITE-ProRule" id="PRU10141"/>
    </source>
</evidence>
<dbReference type="Proteomes" id="UP000434052">
    <property type="component" value="Unassembled WGS sequence"/>
</dbReference>
<organism evidence="15 16">
    <name type="scientific">Oceanidesulfovibrio marinus</name>
    <dbReference type="NCBI Taxonomy" id="370038"/>
    <lineage>
        <taxon>Bacteria</taxon>
        <taxon>Pseudomonadati</taxon>
        <taxon>Thermodesulfobacteriota</taxon>
        <taxon>Desulfovibrionia</taxon>
        <taxon>Desulfovibrionales</taxon>
        <taxon>Desulfovibrionaceae</taxon>
        <taxon>Oceanidesulfovibrio</taxon>
    </lineage>
</organism>
<keyword evidence="3" id="KW-0723">Serine/threonine-protein kinase</keyword>
<feature type="compositionally biased region" description="Low complexity" evidence="12">
    <location>
        <begin position="329"/>
        <end position="361"/>
    </location>
</feature>
<evidence type="ECO:0000256" key="3">
    <source>
        <dbReference type="ARBA" id="ARBA00022527"/>
    </source>
</evidence>
<dbReference type="SUPFAM" id="SSF56112">
    <property type="entry name" value="Protein kinase-like (PK-like)"/>
    <property type="match status" value="1"/>
</dbReference>
<feature type="compositionally biased region" description="Polar residues" evidence="12">
    <location>
        <begin position="362"/>
        <end position="374"/>
    </location>
</feature>
<feature type="transmembrane region" description="Helical" evidence="13">
    <location>
        <begin position="429"/>
        <end position="448"/>
    </location>
</feature>
<dbReference type="GO" id="GO:0005524">
    <property type="term" value="F:ATP binding"/>
    <property type="evidence" value="ECO:0007669"/>
    <property type="project" value="UniProtKB-UniRule"/>
</dbReference>
<dbReference type="PROSITE" id="PS00107">
    <property type="entry name" value="PROTEIN_KINASE_ATP"/>
    <property type="match status" value="1"/>
</dbReference>
<dbReference type="InterPro" id="IPR017441">
    <property type="entry name" value="Protein_kinase_ATP_BS"/>
</dbReference>
<evidence type="ECO:0000259" key="14">
    <source>
        <dbReference type="PROSITE" id="PS50011"/>
    </source>
</evidence>
<dbReference type="RefSeq" id="WP_144234590.1">
    <property type="nucleotide sequence ID" value="NZ_QMIF01000003.1"/>
</dbReference>
<evidence type="ECO:0000256" key="2">
    <source>
        <dbReference type="ARBA" id="ARBA00012513"/>
    </source>
</evidence>
<evidence type="ECO:0000256" key="4">
    <source>
        <dbReference type="ARBA" id="ARBA00022679"/>
    </source>
</evidence>
<keyword evidence="6" id="KW-0418">Kinase</keyword>
<keyword evidence="7 10" id="KW-0067">ATP-binding</keyword>
<evidence type="ECO:0000256" key="7">
    <source>
        <dbReference type="ARBA" id="ARBA00022840"/>
    </source>
</evidence>
<evidence type="ECO:0000256" key="8">
    <source>
        <dbReference type="ARBA" id="ARBA00047899"/>
    </source>
</evidence>
<evidence type="ECO:0000313" key="16">
    <source>
        <dbReference type="Proteomes" id="UP000434052"/>
    </source>
</evidence>